<dbReference type="Proteomes" id="UP000694395">
    <property type="component" value="Chromosome 24"/>
</dbReference>
<evidence type="ECO:0000313" key="4">
    <source>
        <dbReference type="Proteomes" id="UP000694395"/>
    </source>
</evidence>
<name>A0A8C7SNT0_ONCMY</name>
<feature type="region of interest" description="Disordered" evidence="1">
    <location>
        <begin position="148"/>
        <end position="196"/>
    </location>
</feature>
<dbReference type="GO" id="GO:0051539">
    <property type="term" value="F:4 iron, 4 sulfur cluster binding"/>
    <property type="evidence" value="ECO:0007669"/>
    <property type="project" value="InterPro"/>
</dbReference>
<dbReference type="InterPro" id="IPR029039">
    <property type="entry name" value="Flavoprotein-like_sf"/>
</dbReference>
<evidence type="ECO:0000259" key="2">
    <source>
        <dbReference type="Pfam" id="PF00258"/>
    </source>
</evidence>
<dbReference type="AlphaFoldDB" id="A0A8C7SNT0"/>
<keyword evidence="4" id="KW-1185">Reference proteome</keyword>
<dbReference type="InterPro" id="IPR013785">
    <property type="entry name" value="Aldolase_TIM"/>
</dbReference>
<dbReference type="PANTHER" id="PTHR13930:SF0">
    <property type="entry name" value="S-ADENOSYL-L-METHIONINE-DEPENDENT TRNA 4-DEMETHYLWYOSINE SYNTHASE TYW1-RELATED"/>
    <property type="match status" value="1"/>
</dbReference>
<dbReference type="InterPro" id="IPR008254">
    <property type="entry name" value="Flavodoxin/NO_synth"/>
</dbReference>
<dbReference type="Gene3D" id="3.40.50.360">
    <property type="match status" value="1"/>
</dbReference>
<reference evidence="3" key="3">
    <citation type="submission" date="2025-09" db="UniProtKB">
        <authorList>
            <consortium name="Ensembl"/>
        </authorList>
    </citation>
    <scope>IDENTIFICATION</scope>
</reference>
<dbReference type="Ensembl" id="ENSOMYT00000073564.2">
    <property type="protein sequence ID" value="ENSOMYP00000067546.2"/>
    <property type="gene ID" value="ENSOMYG00000031311.2"/>
</dbReference>
<feature type="domain" description="Flavodoxin-like" evidence="2">
    <location>
        <begin position="27"/>
        <end position="96"/>
    </location>
</feature>
<dbReference type="PANTHER" id="PTHR13930">
    <property type="entry name" value="S-ADENOSYL-L-METHIONINE-DEPENDENT TRNA 4-DEMETHYLWYOSINE SYNTHASE"/>
    <property type="match status" value="1"/>
</dbReference>
<sequence>MSMLHIQHLFTLSSKMWKVAHLSLQCSNKSVCVFLLATYTDGQPTENAEWFCKWLEEASTDFRYGKTYLKVLRCAIFGLGNSVYGSHYNMNVDKWLWMLSGICVLSRGDGNCKVVKTHNGSVQADFLVWKTKFLNCMQALVVGQKKACSGNCKTDGSCKTRNRKKPQEKTEDDQEVLVESSSDEETTGSEVKDPGSVIDVENLGNMNGLNPIGYHPGVKICPWTKSILRESGGCYKHSFYGIESHRCMETTSSIACANKCVFCWRWVQLNYDCWCDGFRDFRIINVTHSKNMIRQFRGNTHSKNMIRPGMHCTLSLVGEPIMYPKINAFLYLLHTHRVSGFIVTDAQFPQEIRWGYCSYDEDISKYQPHSPLSPSLPVPLSLQGVTYCGESHPFVQQLADMLPNYQITCKHEHSNCLHIVHTKVAGYKSVVLPLNRQTSHALLLILRKSIPSSVHFPRTPCLKVYVFNTPQHVYRHTNTYTHTSSHPIFLYLNSL</sequence>
<proteinExistence type="predicted"/>
<dbReference type="Pfam" id="PF00258">
    <property type="entry name" value="Flavodoxin_1"/>
    <property type="match status" value="1"/>
</dbReference>
<dbReference type="InterPro" id="IPR034556">
    <property type="entry name" value="tRNA_wybutosine-synthase"/>
</dbReference>
<organism evidence="3 4">
    <name type="scientific">Oncorhynchus mykiss</name>
    <name type="common">Rainbow trout</name>
    <name type="synonym">Salmo gairdneri</name>
    <dbReference type="NCBI Taxonomy" id="8022"/>
    <lineage>
        <taxon>Eukaryota</taxon>
        <taxon>Metazoa</taxon>
        <taxon>Chordata</taxon>
        <taxon>Craniata</taxon>
        <taxon>Vertebrata</taxon>
        <taxon>Euteleostomi</taxon>
        <taxon>Actinopterygii</taxon>
        <taxon>Neopterygii</taxon>
        <taxon>Teleostei</taxon>
        <taxon>Protacanthopterygii</taxon>
        <taxon>Salmoniformes</taxon>
        <taxon>Salmonidae</taxon>
        <taxon>Salmoninae</taxon>
        <taxon>Oncorhynchus</taxon>
    </lineage>
</organism>
<dbReference type="GO" id="GO:0031591">
    <property type="term" value="P:wybutosine biosynthetic process"/>
    <property type="evidence" value="ECO:0007669"/>
    <property type="project" value="TreeGrafter"/>
</dbReference>
<accession>A0A8C7SNT0</accession>
<dbReference type="SUPFAM" id="SSF52218">
    <property type="entry name" value="Flavoproteins"/>
    <property type="match status" value="1"/>
</dbReference>
<evidence type="ECO:0000256" key="1">
    <source>
        <dbReference type="SAM" id="MobiDB-lite"/>
    </source>
</evidence>
<reference evidence="3" key="2">
    <citation type="submission" date="2025-08" db="UniProtKB">
        <authorList>
            <consortium name="Ensembl"/>
        </authorList>
    </citation>
    <scope>IDENTIFICATION</scope>
</reference>
<protein>
    <submittedName>
        <fullName evidence="3">tRNA-yW synthesizing protein 1 homolog (S. cerevisiae)</fullName>
    </submittedName>
</protein>
<dbReference type="GO" id="GO:0010181">
    <property type="term" value="F:FMN binding"/>
    <property type="evidence" value="ECO:0007669"/>
    <property type="project" value="InterPro"/>
</dbReference>
<feature type="compositionally biased region" description="Acidic residues" evidence="1">
    <location>
        <begin position="170"/>
        <end position="187"/>
    </location>
</feature>
<reference evidence="3" key="1">
    <citation type="submission" date="2020-07" db="EMBL/GenBank/DDBJ databases">
        <title>A long reads based de novo assembly of the rainbow trout Arlee double haploid line genome.</title>
        <authorList>
            <person name="Gao G."/>
            <person name="Palti Y."/>
        </authorList>
    </citation>
    <scope>NUCLEOTIDE SEQUENCE [LARGE SCALE GENOMIC DNA]</scope>
</reference>
<evidence type="ECO:0000313" key="3">
    <source>
        <dbReference type="Ensembl" id="ENSOMYP00000067546.2"/>
    </source>
</evidence>
<dbReference type="GeneTree" id="ENSGT00510000047059"/>
<dbReference type="Gene3D" id="3.20.20.70">
    <property type="entry name" value="Aldolase class I"/>
    <property type="match status" value="1"/>
</dbReference>